<evidence type="ECO:0000256" key="2">
    <source>
        <dbReference type="ARBA" id="ARBA00022525"/>
    </source>
</evidence>
<evidence type="ECO:0000313" key="7">
    <source>
        <dbReference type="Proteomes" id="UP000182894"/>
    </source>
</evidence>
<dbReference type="EMBL" id="FNCO01000005">
    <property type="protein sequence ID" value="SDH18182.1"/>
    <property type="molecule type" value="Genomic_DNA"/>
</dbReference>
<gene>
    <name evidence="6" type="ORF">SAMN05216605_1051</name>
</gene>
<feature type="domain" description="VWFA" evidence="5">
    <location>
        <begin position="1100"/>
        <end position="1300"/>
    </location>
</feature>
<keyword evidence="7" id="KW-1185">Reference proteome</keyword>
<dbReference type="SUPFAM" id="SSF53300">
    <property type="entry name" value="vWA-like"/>
    <property type="match status" value="1"/>
</dbReference>
<evidence type="ECO:0000259" key="5">
    <source>
        <dbReference type="PROSITE" id="PS50234"/>
    </source>
</evidence>
<accession>A0A1G8AB66</accession>
<dbReference type="OrthoDB" id="5192166at2"/>
<evidence type="ECO:0000256" key="1">
    <source>
        <dbReference type="ARBA" id="ARBA00004613"/>
    </source>
</evidence>
<dbReference type="PANTHER" id="PTHR38340">
    <property type="entry name" value="S-LAYER PROTEIN"/>
    <property type="match status" value="1"/>
</dbReference>
<dbReference type="SMART" id="SM00327">
    <property type="entry name" value="VWA"/>
    <property type="match status" value="1"/>
</dbReference>
<proteinExistence type="predicted"/>
<dbReference type="InterPro" id="IPR019960">
    <property type="entry name" value="T1SS_VCA0849"/>
</dbReference>
<sequence length="1914" mass="193066">MARLIGTVQQVVGDVFAVAGNGTKRLVIEGDKVYAGEQLQTGPTGAVAIHLAKGGELTLGRDSSMPLTPEILANHATHVDTPDAAPSQAQLSDVQQVQQAIAAGADPSQVTDPPAAGNANPGGSPTALGGGHSFVLLTETAGVVNPVIGFPTAGLSTTFLLPELEVGTFVNGSPDASLPPIVVPPPVVTPPDNPPPDQPPPPPPVDNGVTLGSSEVTLNEANLADGSNPSPDSLTQNGVIKVSAPDGLQTLTIGGIDVVVNGVAITSPQSITLPSGNTLTILGYNPTTGEVTYTYTLTGAETHNQGDGTVNNEQIAVHAVDSDGDVADGTISVHVTDDVPQANPDIGYVKEGGETSGNILGNDTAGADGPGTGGLIIGVRAGSDTSTPVSGGVGTVIQGLYGTLTVDANGNASYQANPNSGGQGDAQDVFTYTIRDADGDTSTTTVTVNVYHNDGVIIGGSDCTLSEANLADGSSPDAAALTQTGTVKVTAPDGLQTLTIGGINVIENGVAITSPQSTTLPSGSTFTVISYNPVTGEVTYSYTLNGAETHNQGNGTVNNEQIAVHAVDSDGDVADGNINVHVTDDVPQANPDIGYVKEGGETSGNILGNDTAGADGPGAGGLIVGVRAGSDTSNPVSGGVGTVIQGLYGNLIVDANGNASYVANPNNGGHGDAQDVFTYSIRDADGDTSTTTVTVNVYHNDGVTIGGGDCTVDEANLPGGSHPDQDALTQTGTIKITAPDGLQTLTVGGINVIDHGVPLSSPQSTTLPSGSTLTILTYNPTTGEVTYTYTLNQSENHNQGDGTSLNDQIPVHAVDNDGDVSDGNVVVKILDDTPQAHCDIGNVAAGGDVSGNLLLNDSAGADGAGPNGLIVGVRAGGDTSTPASGGLNNVITGLYGTLIVDAQGNATYHSNPALVGPHGEQDVFTYTIRDADGDTSTTTVTVNVAPPCPPVACNDHDVTVQESALDTHKDGQDLAPGKVTGSHPGSTGETGTGTVADSAHGGYGALTFSLDGAHNGTAQGQFGVLHLNADGSYTYTLTSAPKTTPAANDGPNITHDTFNYTVTDSLGHSSTAQIVVNIVDDQPKAACIDKTVTSEGVDTNLMLIVDNSASMNEASGVNGLSRLGLEKQAIIELLNKYEALGDVKVQLVTFNSQANIGSNEWVDVATAKAMVNALTAGNGTNYDAALAAAQQAFVEKGAIAGAQNLAYFFSDGNPTTSPQHSDPDHVPNPARGDGIDATEEHAWTAFLDSHHINAFAIGVGTDVSSTYLNPVAYNGATGTNTSAVVVTDLGQLNVVLSGTVQGGVHGSLLEGGSFGADQGFIKSVSVDGTTYTFDPKAYSHQGGVTTSGGDNHGVFDAQNHTLTVTGEHGTLVVNMGTGEYSYTPSVGVTQPVTENIHYVLSDNDGDLASANLNVQVVPPPVYEAPIAVADNVITNLGGSSIVIPGAALAANDVPGNGGSLTASPTSFNTGWTAKGADFSAGSLKTLQFAGTQNKDSNHLKNLDRSDFFNNTATTALLVISGYLGAVNAAPSNAQDLYSVHLRAGETVTVDHSLTNDVLGMAWKFEDGAYHGLSDGGTFTATEEGTYRLIVVNQADAGVKEHYNLNLTIDYAAVNTTPDVHSTYTVTDPHGGSSTAAVNIAHQDGHTVLGTTGDDVLVGAADSHLHGGDGNDVLVAGPGTNELFGDNGNDMLFSGPGNDLLDGGAGNNTANYSLATAGVTVSTAELGAQHTGGAGTDTLVNIQNLIGSNFNDHLTGDQGNNVLNGGLGNDVLNGGAGDDLLIGGPGNNMLTGGSGHDTFQWQAGNTGHDTITDFNFGLDKLDLSQLLQGEHADANSLENFLHFSVSGNGASLVSSIGVSSVAGGATTQTIDLAGVNLAQQYGVSPGAGGVVASGHDTASIINGMLGDHSLKVDTV</sequence>
<feature type="region of interest" description="Disordered" evidence="4">
    <location>
        <begin position="176"/>
        <end position="212"/>
    </location>
</feature>
<dbReference type="Gene3D" id="3.40.50.410">
    <property type="entry name" value="von Willebrand factor, type A domain"/>
    <property type="match status" value="1"/>
</dbReference>
<dbReference type="SUPFAM" id="SSF51120">
    <property type="entry name" value="beta-Roll"/>
    <property type="match status" value="2"/>
</dbReference>
<evidence type="ECO:0000256" key="4">
    <source>
        <dbReference type="SAM" id="MobiDB-lite"/>
    </source>
</evidence>
<dbReference type="PANTHER" id="PTHR38340:SF1">
    <property type="entry name" value="S-LAYER PROTEIN"/>
    <property type="match status" value="1"/>
</dbReference>
<dbReference type="InterPro" id="IPR011049">
    <property type="entry name" value="Serralysin-like_metalloprot_C"/>
</dbReference>
<dbReference type="Pfam" id="PF13519">
    <property type="entry name" value="VWA_2"/>
    <property type="match status" value="1"/>
</dbReference>
<dbReference type="InterPro" id="IPR001343">
    <property type="entry name" value="Hemolysn_Ca-bd"/>
</dbReference>
<dbReference type="STRING" id="89065.SAMN05216605_1051"/>
<protein>
    <submittedName>
        <fullName evidence="6">Type I secretion C-terminal target domain (VC_A0849 subclass)</fullName>
    </submittedName>
</protein>
<dbReference type="GO" id="GO:0005509">
    <property type="term" value="F:calcium ion binding"/>
    <property type="evidence" value="ECO:0007669"/>
    <property type="project" value="InterPro"/>
</dbReference>
<reference evidence="7" key="1">
    <citation type="submission" date="2016-10" db="EMBL/GenBank/DDBJ databases">
        <authorList>
            <person name="Varghese N."/>
            <person name="Submissions S."/>
        </authorList>
    </citation>
    <scope>NUCLEOTIDE SEQUENCE [LARGE SCALE GENOMIC DNA]</scope>
    <source>
        <strain evidence="7">ATCC 700689</strain>
    </source>
</reference>
<feature type="compositionally biased region" description="Polar residues" evidence="4">
    <location>
        <begin position="983"/>
        <end position="992"/>
    </location>
</feature>
<dbReference type="NCBIfam" id="TIGR01965">
    <property type="entry name" value="VCBS_repeat"/>
    <property type="match status" value="2"/>
</dbReference>
<dbReference type="NCBIfam" id="NF033682">
    <property type="entry name" value="retention_LapA"/>
    <property type="match status" value="1"/>
</dbReference>
<evidence type="ECO:0000313" key="6">
    <source>
        <dbReference type="EMBL" id="SDH18182.1"/>
    </source>
</evidence>
<dbReference type="Pfam" id="PF17963">
    <property type="entry name" value="Big_9"/>
    <property type="match status" value="3"/>
</dbReference>
<dbReference type="CDD" id="cd00198">
    <property type="entry name" value="vWFA"/>
    <property type="match status" value="1"/>
</dbReference>
<dbReference type="GO" id="GO:0005576">
    <property type="term" value="C:extracellular region"/>
    <property type="evidence" value="ECO:0007669"/>
    <property type="project" value="UniProtKB-SubCell"/>
</dbReference>
<dbReference type="NCBIfam" id="TIGR03661">
    <property type="entry name" value="T1SS_VCA0849"/>
    <property type="match status" value="1"/>
</dbReference>
<organism evidence="6 7">
    <name type="scientific">Pseudomonas abietaniphila</name>
    <dbReference type="NCBI Taxonomy" id="89065"/>
    <lineage>
        <taxon>Bacteria</taxon>
        <taxon>Pseudomonadati</taxon>
        <taxon>Pseudomonadota</taxon>
        <taxon>Gammaproteobacteria</taxon>
        <taxon>Pseudomonadales</taxon>
        <taxon>Pseudomonadaceae</taxon>
        <taxon>Pseudomonas</taxon>
    </lineage>
</organism>
<dbReference type="RefSeq" id="WP_074752541.1">
    <property type="nucleotide sequence ID" value="NZ_FNCO01000005.1"/>
</dbReference>
<name>A0A1G8AB66_9PSED</name>
<dbReference type="InterPro" id="IPR047777">
    <property type="entry name" value="LapA-like_RM"/>
</dbReference>
<dbReference type="InterPro" id="IPR050557">
    <property type="entry name" value="RTX_toxin/Mannuronan_C5-epim"/>
</dbReference>
<evidence type="ECO:0000256" key="3">
    <source>
        <dbReference type="ARBA" id="ARBA00022837"/>
    </source>
</evidence>
<dbReference type="PRINTS" id="PR00313">
    <property type="entry name" value="CABNDNGRPT"/>
</dbReference>
<feature type="region of interest" description="Disordered" evidence="4">
    <location>
        <begin position="104"/>
        <end position="126"/>
    </location>
</feature>
<keyword evidence="3" id="KW-0106">Calcium</keyword>
<keyword evidence="2" id="KW-0964">Secreted</keyword>
<feature type="compositionally biased region" description="Pro residues" evidence="4">
    <location>
        <begin position="181"/>
        <end position="205"/>
    </location>
</feature>
<dbReference type="PROSITE" id="PS50234">
    <property type="entry name" value="VWFA"/>
    <property type="match status" value="1"/>
</dbReference>
<dbReference type="Pfam" id="PF00353">
    <property type="entry name" value="HemolysinCabind"/>
    <property type="match status" value="2"/>
</dbReference>
<comment type="subcellular location">
    <subcellularLocation>
        <location evidence="1">Secreted</location>
    </subcellularLocation>
</comment>
<dbReference type="InterPro" id="IPR002035">
    <property type="entry name" value="VWF_A"/>
</dbReference>
<dbReference type="InterPro" id="IPR036465">
    <property type="entry name" value="vWFA_dom_sf"/>
</dbReference>
<dbReference type="InterPro" id="IPR010221">
    <property type="entry name" value="VCBS_dom"/>
</dbReference>
<feature type="region of interest" description="Disordered" evidence="4">
    <location>
        <begin position="1211"/>
        <end position="1230"/>
    </location>
</feature>
<dbReference type="Gene3D" id="2.150.10.10">
    <property type="entry name" value="Serralysin-like metalloprotease, C-terminal"/>
    <property type="match status" value="2"/>
</dbReference>
<dbReference type="Proteomes" id="UP000182894">
    <property type="component" value="Unassembled WGS sequence"/>
</dbReference>
<feature type="region of interest" description="Disordered" evidence="4">
    <location>
        <begin position="967"/>
        <end position="992"/>
    </location>
</feature>